<dbReference type="Gene3D" id="1.10.1740.10">
    <property type="match status" value="1"/>
</dbReference>
<evidence type="ECO:0000313" key="6">
    <source>
        <dbReference type="EMBL" id="WDE98888.1"/>
    </source>
</evidence>
<keyword evidence="3" id="KW-0238">DNA-binding</keyword>
<dbReference type="EMBL" id="CP117812">
    <property type="protein sequence ID" value="WDE98888.1"/>
    <property type="molecule type" value="Genomic_DNA"/>
</dbReference>
<dbReference type="InterPro" id="IPR039425">
    <property type="entry name" value="RNA_pol_sigma-70-like"/>
</dbReference>
<evidence type="ECO:0000256" key="3">
    <source>
        <dbReference type="ARBA" id="ARBA00023125"/>
    </source>
</evidence>
<dbReference type="SUPFAM" id="SSF88946">
    <property type="entry name" value="Sigma2 domain of RNA polymerase sigma factors"/>
    <property type="match status" value="1"/>
</dbReference>
<dbReference type="PANTHER" id="PTHR43133">
    <property type="entry name" value="RNA POLYMERASE ECF-TYPE SIGMA FACTO"/>
    <property type="match status" value="1"/>
</dbReference>
<evidence type="ECO:0000313" key="7">
    <source>
        <dbReference type="Proteomes" id="UP001214250"/>
    </source>
</evidence>
<reference evidence="6 7" key="1">
    <citation type="submission" date="2023-02" db="EMBL/GenBank/DDBJ databases">
        <title>Genome sequence of Lentisphaera profundi SAORIC-696.</title>
        <authorList>
            <person name="Kim e."/>
            <person name="Cho J.-C."/>
            <person name="Choi A."/>
            <person name="Kang I."/>
        </authorList>
    </citation>
    <scope>NUCLEOTIDE SEQUENCE [LARGE SCALE GENOMIC DNA]</scope>
    <source>
        <strain evidence="6 7">SAORIC-696</strain>
    </source>
</reference>
<feature type="domain" description="RNA polymerase sigma-70 region 2" evidence="5">
    <location>
        <begin position="27"/>
        <end position="95"/>
    </location>
</feature>
<evidence type="ECO:0000259" key="5">
    <source>
        <dbReference type="Pfam" id="PF04542"/>
    </source>
</evidence>
<dbReference type="RefSeq" id="WP_274153757.1">
    <property type="nucleotide sequence ID" value="NZ_CP117812.1"/>
</dbReference>
<dbReference type="InterPro" id="IPR013325">
    <property type="entry name" value="RNA_pol_sigma_r2"/>
</dbReference>
<evidence type="ECO:0000256" key="1">
    <source>
        <dbReference type="ARBA" id="ARBA00023015"/>
    </source>
</evidence>
<protein>
    <submittedName>
        <fullName evidence="6">Sigma-70 family RNA polymerase sigma factor</fullName>
    </submittedName>
</protein>
<dbReference type="NCBIfam" id="TIGR02937">
    <property type="entry name" value="sigma70-ECF"/>
    <property type="match status" value="1"/>
</dbReference>
<dbReference type="InterPro" id="IPR007627">
    <property type="entry name" value="RNA_pol_sigma70_r2"/>
</dbReference>
<dbReference type="PANTHER" id="PTHR43133:SF8">
    <property type="entry name" value="RNA POLYMERASE SIGMA FACTOR HI_1459-RELATED"/>
    <property type="match status" value="1"/>
</dbReference>
<keyword evidence="1" id="KW-0805">Transcription regulation</keyword>
<organism evidence="6 7">
    <name type="scientific">Lentisphaera profundi</name>
    <dbReference type="NCBI Taxonomy" id="1658616"/>
    <lineage>
        <taxon>Bacteria</taxon>
        <taxon>Pseudomonadati</taxon>
        <taxon>Lentisphaerota</taxon>
        <taxon>Lentisphaeria</taxon>
        <taxon>Lentisphaerales</taxon>
        <taxon>Lentisphaeraceae</taxon>
        <taxon>Lentisphaera</taxon>
    </lineage>
</organism>
<sequence>MNSSTRLTLIERVRQADRDERCWEDFVDSYKNYIYVIIRKFKLSNELCDDMLQDILVQLWKSLPQFDYRPQECRFRTWLSIVCCSVVKNHLKSKAGRKMLKETEYEESIHALDQFSEPEIERIAESEWKNFIAEKAFDNIRPRLTDKMLLVFEASIEERPDKDVASEIGCSEASVRVYRQRVRNSLMKEIIRLNDELDAG</sequence>
<keyword evidence="4" id="KW-0804">Transcription</keyword>
<dbReference type="Pfam" id="PF04542">
    <property type="entry name" value="Sigma70_r2"/>
    <property type="match status" value="1"/>
</dbReference>
<accession>A0ABY7W067</accession>
<gene>
    <name evidence="6" type="ORF">PQO03_13695</name>
</gene>
<keyword evidence="2" id="KW-0731">Sigma factor</keyword>
<evidence type="ECO:0000256" key="2">
    <source>
        <dbReference type="ARBA" id="ARBA00023082"/>
    </source>
</evidence>
<keyword evidence="7" id="KW-1185">Reference proteome</keyword>
<evidence type="ECO:0000256" key="4">
    <source>
        <dbReference type="ARBA" id="ARBA00023163"/>
    </source>
</evidence>
<name>A0ABY7W067_9BACT</name>
<dbReference type="InterPro" id="IPR014284">
    <property type="entry name" value="RNA_pol_sigma-70_dom"/>
</dbReference>
<proteinExistence type="predicted"/>
<dbReference type="Proteomes" id="UP001214250">
    <property type="component" value="Chromosome 2"/>
</dbReference>